<evidence type="ECO:0000313" key="2">
    <source>
        <dbReference type="Proteomes" id="UP001222027"/>
    </source>
</evidence>
<sequence length="74" mass="8542">MHATLEEEVMSVQKSKVTFAADVDNAEKCKPENHHEHRPVAQSFLLFLPTVRMDIAGSRWTFQMHKVQLYNLSS</sequence>
<proteinExistence type="predicted"/>
<dbReference type="EMBL" id="JAQQAF010000002">
    <property type="protein sequence ID" value="KAJ8505412.1"/>
    <property type="molecule type" value="Genomic_DNA"/>
</dbReference>
<comment type="caution">
    <text evidence="1">The sequence shown here is derived from an EMBL/GenBank/DDBJ whole genome shotgun (WGS) entry which is preliminary data.</text>
</comment>
<evidence type="ECO:0000313" key="1">
    <source>
        <dbReference type="EMBL" id="KAJ8505412.1"/>
    </source>
</evidence>
<reference evidence="1 2" key="1">
    <citation type="submission" date="2022-12" db="EMBL/GenBank/DDBJ databases">
        <title>Chromosome-scale assembly of the Ensete ventricosum genome.</title>
        <authorList>
            <person name="Dussert Y."/>
            <person name="Stocks J."/>
            <person name="Wendawek A."/>
            <person name="Woldeyes F."/>
            <person name="Nichols R.A."/>
            <person name="Borrell J.S."/>
        </authorList>
    </citation>
    <scope>NUCLEOTIDE SEQUENCE [LARGE SCALE GENOMIC DNA]</scope>
    <source>
        <strain evidence="2">cv. Maze</strain>
        <tissue evidence="1">Seeds</tissue>
    </source>
</reference>
<name>A0AAV8RL17_ENSVE</name>
<dbReference type="AlphaFoldDB" id="A0AAV8RL17"/>
<dbReference type="Proteomes" id="UP001222027">
    <property type="component" value="Unassembled WGS sequence"/>
</dbReference>
<keyword evidence="2" id="KW-1185">Reference proteome</keyword>
<gene>
    <name evidence="1" type="ORF">OPV22_006298</name>
</gene>
<accession>A0AAV8RL17</accession>
<protein>
    <submittedName>
        <fullName evidence="1">Uncharacterized protein</fullName>
    </submittedName>
</protein>
<organism evidence="1 2">
    <name type="scientific">Ensete ventricosum</name>
    <name type="common">Abyssinian banana</name>
    <name type="synonym">Musa ensete</name>
    <dbReference type="NCBI Taxonomy" id="4639"/>
    <lineage>
        <taxon>Eukaryota</taxon>
        <taxon>Viridiplantae</taxon>
        <taxon>Streptophyta</taxon>
        <taxon>Embryophyta</taxon>
        <taxon>Tracheophyta</taxon>
        <taxon>Spermatophyta</taxon>
        <taxon>Magnoliopsida</taxon>
        <taxon>Liliopsida</taxon>
        <taxon>Zingiberales</taxon>
        <taxon>Musaceae</taxon>
        <taxon>Ensete</taxon>
    </lineage>
</organism>